<accession>X1F230</accession>
<dbReference type="PANTHER" id="PTHR43018:SF2">
    <property type="entry name" value="PHOSPHO-2-DEHYDRO-3-DEOXYHEPTONATE ALDOLASE"/>
    <property type="match status" value="1"/>
</dbReference>
<comment type="caution">
    <text evidence="4">The sequence shown here is derived from an EMBL/GenBank/DDBJ whole genome shotgun (WGS) entry which is preliminary data.</text>
</comment>
<evidence type="ECO:0008006" key="5">
    <source>
        <dbReference type="Google" id="ProtNLM"/>
    </source>
</evidence>
<dbReference type="PANTHER" id="PTHR43018">
    <property type="entry name" value="PHOSPHO-2-DEHYDRO-3-DEOXYHEPTONATE ALDOLASE"/>
    <property type="match status" value="1"/>
</dbReference>
<organism evidence="4">
    <name type="scientific">marine sediment metagenome</name>
    <dbReference type="NCBI Taxonomy" id="412755"/>
    <lineage>
        <taxon>unclassified sequences</taxon>
        <taxon>metagenomes</taxon>
        <taxon>ecological metagenomes</taxon>
    </lineage>
</organism>
<gene>
    <name evidence="4" type="ORF">S03H2_04978</name>
</gene>
<dbReference type="InterPro" id="IPR013785">
    <property type="entry name" value="Aldolase_TIM"/>
</dbReference>
<dbReference type="NCBIfam" id="NF009239">
    <property type="entry name" value="PRK12595.1"/>
    <property type="match status" value="1"/>
</dbReference>
<dbReference type="GO" id="GO:0009073">
    <property type="term" value="P:aromatic amino acid family biosynthetic process"/>
    <property type="evidence" value="ECO:0007669"/>
    <property type="project" value="InterPro"/>
</dbReference>
<dbReference type="NCBIfam" id="NF006421">
    <property type="entry name" value="PRK08673.1"/>
    <property type="match status" value="1"/>
</dbReference>
<dbReference type="GO" id="GO:0016740">
    <property type="term" value="F:transferase activity"/>
    <property type="evidence" value="ECO:0007669"/>
    <property type="project" value="UniProtKB-KW"/>
</dbReference>
<evidence type="ECO:0000313" key="4">
    <source>
        <dbReference type="EMBL" id="GAH23439.1"/>
    </source>
</evidence>
<evidence type="ECO:0000259" key="2">
    <source>
        <dbReference type="Pfam" id="PF00793"/>
    </source>
</evidence>
<dbReference type="NCBIfam" id="TIGR01361">
    <property type="entry name" value="DAHP_synth_Bsub"/>
    <property type="match status" value="1"/>
</dbReference>
<dbReference type="AlphaFoldDB" id="X1F230"/>
<dbReference type="EMBL" id="BARU01002031">
    <property type="protein sequence ID" value="GAH23439.1"/>
    <property type="molecule type" value="Genomic_DNA"/>
</dbReference>
<feature type="domain" description="DAHP synthetase I/KDSA" evidence="2">
    <location>
        <begin position="81"/>
        <end position="331"/>
    </location>
</feature>
<dbReference type="InterPro" id="IPR052899">
    <property type="entry name" value="Class-I_DAHP_synthase"/>
</dbReference>
<name>X1F230_9ZZZZ</name>
<dbReference type="InterPro" id="IPR006218">
    <property type="entry name" value="DAHP1/KDSA"/>
</dbReference>
<dbReference type="InterPro" id="IPR006268">
    <property type="entry name" value="DAHP_syn_2"/>
</dbReference>
<keyword evidence="1" id="KW-0808">Transferase</keyword>
<dbReference type="Pfam" id="PF00793">
    <property type="entry name" value="DAHP_synth_1"/>
    <property type="match status" value="1"/>
</dbReference>
<sequence length="350" mass="38682">MIIVMNGKTDDADVEKIVKKLNEMGHEVHVIRGERRIVLGIIGDVENLASVPFYAFKGVEEIIRIMKPYKLASREFKDFDTIIKVKDITIGGKEVIVMAGPCVVENEKQIFETARYVKASGAKILRGGAFKPRTSPYSFQGLGEEGLKLLAQAGEETGLAVVTEVMSVNQIELVGKYTDIFQVGARNMQNFVLLKELGKLKKPILLKRGMPATIEELLLSAEYILSQGNYEVILCERGIRTFENYTRNTLDLSAIPALKRLSHLPIIVDPSHATGRWRLVSPMAKAAIAAGADGLLIEVHPDPKSSLSDGAQTLKLDTFTQLMKEIKPIVQAIGRELGTSAEYDSERMKN</sequence>
<protein>
    <recommendedName>
        <fullName evidence="5">DAHP synthetase I/KDSA domain-containing protein</fullName>
    </recommendedName>
</protein>
<proteinExistence type="predicted"/>
<dbReference type="InterPro" id="IPR041071">
    <property type="entry name" value="DAHP_snth_FXD"/>
</dbReference>
<dbReference type="SUPFAM" id="SSF51569">
    <property type="entry name" value="Aldolase"/>
    <property type="match status" value="1"/>
</dbReference>
<evidence type="ECO:0000256" key="1">
    <source>
        <dbReference type="ARBA" id="ARBA00022679"/>
    </source>
</evidence>
<dbReference type="Gene3D" id="3.30.70.1140">
    <property type="entry name" value="Phospho-2-dehydro-3-deoxyheptonate aldolase, domain 1"/>
    <property type="match status" value="1"/>
</dbReference>
<dbReference type="Pfam" id="PF18152">
    <property type="entry name" value="DAHP_snth_FXD"/>
    <property type="match status" value="1"/>
</dbReference>
<reference evidence="4" key="1">
    <citation type="journal article" date="2014" name="Front. Microbiol.">
        <title>High frequency of phylogenetically diverse reductive dehalogenase-homologous genes in deep subseafloor sedimentary metagenomes.</title>
        <authorList>
            <person name="Kawai M."/>
            <person name="Futagami T."/>
            <person name="Toyoda A."/>
            <person name="Takaki Y."/>
            <person name="Nishi S."/>
            <person name="Hori S."/>
            <person name="Arai W."/>
            <person name="Tsubouchi T."/>
            <person name="Morono Y."/>
            <person name="Uchiyama I."/>
            <person name="Ito T."/>
            <person name="Fujiyama A."/>
            <person name="Inagaki F."/>
            <person name="Takami H."/>
        </authorList>
    </citation>
    <scope>NUCLEOTIDE SEQUENCE</scope>
    <source>
        <strain evidence="4">Expedition CK06-06</strain>
    </source>
</reference>
<feature type="domain" description="DAHP synthase ferredoxin-like" evidence="3">
    <location>
        <begin position="1"/>
        <end position="67"/>
    </location>
</feature>
<dbReference type="Gene3D" id="3.20.20.70">
    <property type="entry name" value="Aldolase class I"/>
    <property type="match status" value="1"/>
</dbReference>
<dbReference type="GO" id="GO:0016832">
    <property type="term" value="F:aldehyde-lyase activity"/>
    <property type="evidence" value="ECO:0007669"/>
    <property type="project" value="InterPro"/>
</dbReference>
<evidence type="ECO:0000259" key="3">
    <source>
        <dbReference type="Pfam" id="PF18152"/>
    </source>
</evidence>